<keyword evidence="6" id="KW-1185">Reference proteome</keyword>
<name>A0AAV2JQ79_KNICA</name>
<keyword evidence="3" id="KW-0963">Cytoplasm</keyword>
<dbReference type="GO" id="GO:0019901">
    <property type="term" value="F:protein kinase binding"/>
    <property type="evidence" value="ECO:0007669"/>
    <property type="project" value="TreeGrafter"/>
</dbReference>
<organism evidence="5 6">
    <name type="scientific">Knipowitschia caucasica</name>
    <name type="common">Caucasian dwarf goby</name>
    <name type="synonym">Pomatoschistus caucasicus</name>
    <dbReference type="NCBI Taxonomy" id="637954"/>
    <lineage>
        <taxon>Eukaryota</taxon>
        <taxon>Metazoa</taxon>
        <taxon>Chordata</taxon>
        <taxon>Craniata</taxon>
        <taxon>Vertebrata</taxon>
        <taxon>Euteleostomi</taxon>
        <taxon>Actinopterygii</taxon>
        <taxon>Neopterygii</taxon>
        <taxon>Teleostei</taxon>
        <taxon>Neoteleostei</taxon>
        <taxon>Acanthomorphata</taxon>
        <taxon>Gobiaria</taxon>
        <taxon>Gobiiformes</taxon>
        <taxon>Gobioidei</taxon>
        <taxon>Gobiidae</taxon>
        <taxon>Gobiinae</taxon>
        <taxon>Knipowitschia</taxon>
    </lineage>
</organism>
<sequence length="343" mass="38964">MVVSNRIQPQRSDIIHAVVTWKEQRDITMARRSQCSDAGDNPLDPNYLPPHYREDYRLAIDSLIEEDLDGYFKFLQAADVVDFLAPSEVDYIQHSIQLPKQSANPEHRYFDPAGTDGSSDTYWPMHSDLDAPGLDLGWPQIGPHFIGPAEVTTLVNPAAPDMPSIKEQARRLIKNAQMVIAVVMDVFSDVDIFADILNAATRNVAVYLLLDEANIQDFIRMVHNCRVNLQAIQYLRVRTVTGITYHCRTGKSFKGRMLDRFILTDCRAVLSGNYSFMWSYEKLHRCMAHLFLGQLVSTFDEEFRILFAHIQDYLMSSHLVGRCSEGSHTSIPDMSQSMGAMDI</sequence>
<dbReference type="FunFam" id="3.30.870.10:FF:000004">
    <property type="entry name" value="protein FAM83H isoform X2"/>
    <property type="match status" value="1"/>
</dbReference>
<dbReference type="GO" id="GO:0045104">
    <property type="term" value="P:intermediate filament cytoskeleton organization"/>
    <property type="evidence" value="ECO:0007669"/>
    <property type="project" value="TreeGrafter"/>
</dbReference>
<dbReference type="PANTHER" id="PTHR16181:SF16">
    <property type="entry name" value="FAMILY WITH SEQUENCE SIMILARITY 83 MEMBER HA"/>
    <property type="match status" value="1"/>
</dbReference>
<gene>
    <name evidence="5" type="ORF">KC01_LOCUS9515</name>
</gene>
<dbReference type="PANTHER" id="PTHR16181">
    <property type="entry name" value="PROTEIN FAM83A-RELATED"/>
    <property type="match status" value="1"/>
</dbReference>
<proteinExistence type="inferred from homology"/>
<protein>
    <recommendedName>
        <fullName evidence="4">Scaffolding anchor of CK1 domain-containing protein</fullName>
    </recommendedName>
</protein>
<dbReference type="AlphaFoldDB" id="A0AAV2JQ79"/>
<evidence type="ECO:0000256" key="3">
    <source>
        <dbReference type="ARBA" id="ARBA00022490"/>
    </source>
</evidence>
<dbReference type="GO" id="GO:0007165">
    <property type="term" value="P:signal transduction"/>
    <property type="evidence" value="ECO:0007669"/>
    <property type="project" value="TreeGrafter"/>
</dbReference>
<accession>A0AAV2JQ79</accession>
<dbReference type="Proteomes" id="UP001497482">
    <property type="component" value="Chromosome 13"/>
</dbReference>
<comment type="similarity">
    <text evidence="2">Belongs to the FAM83 family.</text>
</comment>
<dbReference type="SUPFAM" id="SSF56024">
    <property type="entry name" value="Phospholipase D/nuclease"/>
    <property type="match status" value="1"/>
</dbReference>
<dbReference type="Pfam" id="PF07894">
    <property type="entry name" value="SACK1"/>
    <property type="match status" value="1"/>
</dbReference>
<dbReference type="Gene3D" id="3.30.870.10">
    <property type="entry name" value="Endonuclease Chain A"/>
    <property type="match status" value="1"/>
</dbReference>
<dbReference type="GO" id="GO:0044380">
    <property type="term" value="P:protein localization to cytoskeleton"/>
    <property type="evidence" value="ECO:0007669"/>
    <property type="project" value="TreeGrafter"/>
</dbReference>
<dbReference type="InterPro" id="IPR012461">
    <property type="entry name" value="SACK1"/>
</dbReference>
<comment type="subcellular location">
    <subcellularLocation>
        <location evidence="1">Cytoplasm</location>
    </subcellularLocation>
</comment>
<dbReference type="EMBL" id="OZ035835">
    <property type="protein sequence ID" value="CAL1578363.1"/>
    <property type="molecule type" value="Genomic_DNA"/>
</dbReference>
<dbReference type="GO" id="GO:0030335">
    <property type="term" value="P:positive regulation of cell migration"/>
    <property type="evidence" value="ECO:0007669"/>
    <property type="project" value="TreeGrafter"/>
</dbReference>
<reference evidence="5 6" key="1">
    <citation type="submission" date="2024-04" db="EMBL/GenBank/DDBJ databases">
        <authorList>
            <person name="Waldvogel A.-M."/>
            <person name="Schoenle A."/>
        </authorList>
    </citation>
    <scope>NUCLEOTIDE SEQUENCE [LARGE SCALE GENOMIC DNA]</scope>
</reference>
<dbReference type="GO" id="GO:0045095">
    <property type="term" value="C:keratin filament"/>
    <property type="evidence" value="ECO:0007669"/>
    <property type="project" value="TreeGrafter"/>
</dbReference>
<evidence type="ECO:0000313" key="5">
    <source>
        <dbReference type="EMBL" id="CAL1578363.1"/>
    </source>
</evidence>
<feature type="domain" description="Scaffolding anchor of CK1" evidence="4">
    <location>
        <begin position="41"/>
        <end position="309"/>
    </location>
</feature>
<dbReference type="GO" id="GO:0005737">
    <property type="term" value="C:cytoplasm"/>
    <property type="evidence" value="ECO:0007669"/>
    <property type="project" value="UniProtKB-SubCell"/>
</dbReference>
<evidence type="ECO:0000256" key="2">
    <source>
        <dbReference type="ARBA" id="ARBA00006937"/>
    </source>
</evidence>
<evidence type="ECO:0000259" key="4">
    <source>
        <dbReference type="Pfam" id="PF07894"/>
    </source>
</evidence>
<dbReference type="InterPro" id="IPR050944">
    <property type="entry name" value="FAM83"/>
</dbReference>
<evidence type="ECO:0000313" key="6">
    <source>
        <dbReference type="Proteomes" id="UP001497482"/>
    </source>
</evidence>
<dbReference type="GO" id="GO:1990254">
    <property type="term" value="F:keratin filament binding"/>
    <property type="evidence" value="ECO:0007669"/>
    <property type="project" value="TreeGrafter"/>
</dbReference>
<evidence type="ECO:0000256" key="1">
    <source>
        <dbReference type="ARBA" id="ARBA00004496"/>
    </source>
</evidence>